<sequence length="516" mass="58051">MIQGERICLRPIEAGDTDRIVAWRNQERVRRNFIYQKPFTREGHEAWMRTKVATGEVVQFIICEKESGRPVGSVYFRDIDRENKKAEYGIFIGEADAAGKGIGTETARLAVAYARDGLKLHKLFLRVFADNLAAVKSYERAGFVREAYLRDEICQDGHFRDLLLMAVRFGEGETRPEPETPSEPGAAPKPGTPPEPEKRKTVSFVIPCYRSRDTIEGVVDEIRGAMGRLAKAYDYQVILVNDCSPDDTFEKIRRLCEADRRITGVNLAKNFGQHSALMAGFHQAKGDILVCLDDDGQTPADEVGKLLQALEEGADVAYARYEHKHHNAFRNFGSRINDWMLCFMLHKPKNLFVSSYFAARRFVLEEMLRYENAFPYVIGLVLRATKNIVNVTVEHRDRKSGVSGYTFGKLLALWFNGFTAFSEKPLRIATLTGVGCAGIGFLYGLYTVIKKLVVPDVPIGFSALMSAIMFIGGVMMLMLGLIGEYIGRMYICMNNAPQFVIREIVGGTDDGEERDR</sequence>
<feature type="transmembrane region" description="Helical" evidence="9">
    <location>
        <begin position="428"/>
        <end position="449"/>
    </location>
</feature>
<keyword evidence="6 9" id="KW-1133">Transmembrane helix</keyword>
<feature type="transmembrane region" description="Helical" evidence="9">
    <location>
        <begin position="461"/>
        <end position="483"/>
    </location>
</feature>
<feature type="region of interest" description="Disordered" evidence="8">
    <location>
        <begin position="172"/>
        <end position="199"/>
    </location>
</feature>
<evidence type="ECO:0000256" key="7">
    <source>
        <dbReference type="ARBA" id="ARBA00023136"/>
    </source>
</evidence>
<keyword evidence="5" id="KW-0448">Lipopolysaccharide biosynthesis</keyword>
<dbReference type="Pfam" id="PF13302">
    <property type="entry name" value="Acetyltransf_3"/>
    <property type="match status" value="1"/>
</dbReference>
<evidence type="ECO:0000256" key="4">
    <source>
        <dbReference type="ARBA" id="ARBA00022692"/>
    </source>
</evidence>
<keyword evidence="2" id="KW-0328">Glycosyltransferase</keyword>
<proteinExistence type="predicted"/>
<name>A0A9D2MQJ9_9FIRM</name>
<dbReference type="Proteomes" id="UP000886883">
    <property type="component" value="Unassembled WGS sequence"/>
</dbReference>
<keyword evidence="4 9" id="KW-0812">Transmembrane</keyword>
<protein>
    <submittedName>
        <fullName evidence="11">GNAT family N-acetyltransferase</fullName>
        <ecNumber evidence="11">2.3.1.-</ecNumber>
    </submittedName>
</protein>
<dbReference type="PANTHER" id="PTHR48090">
    <property type="entry name" value="UNDECAPRENYL-PHOSPHATE 4-DEOXY-4-FORMAMIDO-L-ARABINOSE TRANSFERASE-RELATED"/>
    <property type="match status" value="1"/>
</dbReference>
<dbReference type="GO" id="GO:0016747">
    <property type="term" value="F:acyltransferase activity, transferring groups other than amino-acyl groups"/>
    <property type="evidence" value="ECO:0007669"/>
    <property type="project" value="InterPro"/>
</dbReference>
<dbReference type="InterPro" id="IPR050256">
    <property type="entry name" value="Glycosyltransferase_2"/>
</dbReference>
<dbReference type="InterPro" id="IPR001173">
    <property type="entry name" value="Glyco_trans_2-like"/>
</dbReference>
<evidence type="ECO:0000313" key="12">
    <source>
        <dbReference type="Proteomes" id="UP000886883"/>
    </source>
</evidence>
<dbReference type="Gene3D" id="3.90.550.10">
    <property type="entry name" value="Spore Coat Polysaccharide Biosynthesis Protein SpsA, Chain A"/>
    <property type="match status" value="1"/>
</dbReference>
<dbReference type="PROSITE" id="PS51186">
    <property type="entry name" value="GNAT"/>
    <property type="match status" value="1"/>
</dbReference>
<dbReference type="InterPro" id="IPR029044">
    <property type="entry name" value="Nucleotide-diphossugar_trans"/>
</dbReference>
<dbReference type="SUPFAM" id="SSF53448">
    <property type="entry name" value="Nucleotide-diphospho-sugar transferases"/>
    <property type="match status" value="1"/>
</dbReference>
<dbReference type="SUPFAM" id="SSF55729">
    <property type="entry name" value="Acyl-CoA N-acyltransferases (Nat)"/>
    <property type="match status" value="1"/>
</dbReference>
<feature type="domain" description="N-acetyltransferase" evidence="10">
    <location>
        <begin position="7"/>
        <end position="166"/>
    </location>
</feature>
<dbReference type="InterPro" id="IPR016181">
    <property type="entry name" value="Acyl_CoA_acyltransferase"/>
</dbReference>
<keyword evidence="11" id="KW-0012">Acyltransferase</keyword>
<keyword evidence="3 11" id="KW-0808">Transferase</keyword>
<comment type="caution">
    <text evidence="11">The sequence shown here is derived from an EMBL/GenBank/DDBJ whole genome shotgun (WGS) entry which is preliminary data.</text>
</comment>
<dbReference type="GO" id="GO:0009103">
    <property type="term" value="P:lipopolysaccharide biosynthetic process"/>
    <property type="evidence" value="ECO:0007669"/>
    <property type="project" value="UniProtKB-KW"/>
</dbReference>
<reference evidence="11" key="1">
    <citation type="journal article" date="2021" name="PeerJ">
        <title>Extensive microbial diversity within the chicken gut microbiome revealed by metagenomics and culture.</title>
        <authorList>
            <person name="Gilroy R."/>
            <person name="Ravi A."/>
            <person name="Getino M."/>
            <person name="Pursley I."/>
            <person name="Horton D.L."/>
            <person name="Alikhan N.F."/>
            <person name="Baker D."/>
            <person name="Gharbi K."/>
            <person name="Hall N."/>
            <person name="Watson M."/>
            <person name="Adriaenssens E.M."/>
            <person name="Foster-Nyarko E."/>
            <person name="Jarju S."/>
            <person name="Secka A."/>
            <person name="Antonio M."/>
            <person name="Oren A."/>
            <person name="Chaudhuri R.R."/>
            <person name="La Ragione R."/>
            <person name="Hildebrand F."/>
            <person name="Pallen M.J."/>
        </authorList>
    </citation>
    <scope>NUCLEOTIDE SEQUENCE</scope>
    <source>
        <strain evidence="11">USAMLcec3-2134</strain>
    </source>
</reference>
<evidence type="ECO:0000259" key="10">
    <source>
        <dbReference type="PROSITE" id="PS51186"/>
    </source>
</evidence>
<evidence type="ECO:0000313" key="11">
    <source>
        <dbReference type="EMBL" id="HJB91082.1"/>
    </source>
</evidence>
<dbReference type="InterPro" id="IPR000182">
    <property type="entry name" value="GNAT_dom"/>
</dbReference>
<dbReference type="AlphaFoldDB" id="A0A9D2MQJ9"/>
<evidence type="ECO:0000256" key="9">
    <source>
        <dbReference type="SAM" id="Phobius"/>
    </source>
</evidence>
<dbReference type="Pfam" id="PF00535">
    <property type="entry name" value="Glycos_transf_2"/>
    <property type="match status" value="1"/>
</dbReference>
<dbReference type="EMBL" id="DWXE01000022">
    <property type="protein sequence ID" value="HJB91082.1"/>
    <property type="molecule type" value="Genomic_DNA"/>
</dbReference>
<keyword evidence="1" id="KW-1003">Cell membrane</keyword>
<reference evidence="11" key="2">
    <citation type="submission" date="2021-04" db="EMBL/GenBank/DDBJ databases">
        <authorList>
            <person name="Gilroy R."/>
        </authorList>
    </citation>
    <scope>NUCLEOTIDE SEQUENCE</scope>
    <source>
        <strain evidence="11">USAMLcec3-2134</strain>
    </source>
</reference>
<evidence type="ECO:0000256" key="1">
    <source>
        <dbReference type="ARBA" id="ARBA00022475"/>
    </source>
</evidence>
<accession>A0A9D2MQJ9</accession>
<gene>
    <name evidence="11" type="ORF">H9763_06385</name>
</gene>
<dbReference type="Gene3D" id="3.40.630.30">
    <property type="match status" value="1"/>
</dbReference>
<organism evidence="11 12">
    <name type="scientific">Candidatus Eisenbergiella merdigallinarum</name>
    <dbReference type="NCBI Taxonomy" id="2838552"/>
    <lineage>
        <taxon>Bacteria</taxon>
        <taxon>Bacillati</taxon>
        <taxon>Bacillota</taxon>
        <taxon>Clostridia</taxon>
        <taxon>Lachnospirales</taxon>
        <taxon>Lachnospiraceae</taxon>
        <taxon>Eisenbergiella</taxon>
    </lineage>
</organism>
<keyword evidence="7 9" id="KW-0472">Membrane</keyword>
<dbReference type="GO" id="GO:0099621">
    <property type="term" value="F:undecaprenyl-phosphate 4-deoxy-4-formamido-L-arabinose transferase activity"/>
    <property type="evidence" value="ECO:0007669"/>
    <property type="project" value="TreeGrafter"/>
</dbReference>
<evidence type="ECO:0000256" key="8">
    <source>
        <dbReference type="SAM" id="MobiDB-lite"/>
    </source>
</evidence>
<evidence type="ECO:0000256" key="3">
    <source>
        <dbReference type="ARBA" id="ARBA00022679"/>
    </source>
</evidence>
<dbReference type="EC" id="2.3.1.-" evidence="11"/>
<evidence type="ECO:0000256" key="6">
    <source>
        <dbReference type="ARBA" id="ARBA00022989"/>
    </source>
</evidence>
<dbReference type="GO" id="GO:0005886">
    <property type="term" value="C:plasma membrane"/>
    <property type="evidence" value="ECO:0007669"/>
    <property type="project" value="TreeGrafter"/>
</dbReference>
<evidence type="ECO:0000256" key="5">
    <source>
        <dbReference type="ARBA" id="ARBA00022985"/>
    </source>
</evidence>
<dbReference type="PANTHER" id="PTHR48090:SF3">
    <property type="entry name" value="UNDECAPRENYL-PHOSPHATE 4-DEOXY-4-FORMAMIDO-L-ARABINOSE TRANSFERASE"/>
    <property type="match status" value="1"/>
</dbReference>
<evidence type="ECO:0000256" key="2">
    <source>
        <dbReference type="ARBA" id="ARBA00022676"/>
    </source>
</evidence>
<dbReference type="CDD" id="cd04187">
    <property type="entry name" value="DPM1_like_bac"/>
    <property type="match status" value="1"/>
</dbReference>